<dbReference type="EMBL" id="WBPG01000031">
    <property type="protein sequence ID" value="KAB2439825.1"/>
    <property type="molecule type" value="Genomic_DNA"/>
</dbReference>
<comment type="caution">
    <text evidence="1">The sequence shown here is derived from an EMBL/GenBank/DDBJ whole genome shotgun (WGS) entry which is preliminary data.</text>
</comment>
<protein>
    <submittedName>
        <fullName evidence="1">Sulfur reduction protein DsrE</fullName>
    </submittedName>
</protein>
<sequence>MTKLAIIASNGDLFSAYKVLNIATSASAANYEVSIFFAFEGLQLLHKEANQQLVLPEGKEAIAEGFQKSNVPSIPELVDMAKELGVNMIACQMTMDVMNLEKEDLVEGIEVGGAITYLEFAKDANITLSF</sequence>
<dbReference type="PANTHER" id="PTHR34655:SF2">
    <property type="entry name" value="PEROXIREDOXIN FAMILY PROTEIN"/>
    <property type="match status" value="1"/>
</dbReference>
<gene>
    <name evidence="1" type="ORF">F8163_27790</name>
</gene>
<dbReference type="InterPro" id="IPR032836">
    <property type="entry name" value="DsrE2-like"/>
</dbReference>
<proteinExistence type="predicted"/>
<name>A0A7V7V8B5_9BACI</name>
<dbReference type="Pfam" id="PF13686">
    <property type="entry name" value="DrsE_2"/>
    <property type="match status" value="2"/>
</dbReference>
<dbReference type="Gene3D" id="3.40.1260.10">
    <property type="entry name" value="DsrEFH-like"/>
    <property type="match status" value="2"/>
</dbReference>
<dbReference type="RefSeq" id="WP_151628257.1">
    <property type="nucleotide sequence ID" value="NZ_WBPG01000031.1"/>
</dbReference>
<dbReference type="PANTHER" id="PTHR34655">
    <property type="entry name" value="CONSERVED WITHIN P. AEROPHILUM"/>
    <property type="match status" value="1"/>
</dbReference>
<reference evidence="1 2" key="1">
    <citation type="submission" date="2019-10" db="EMBL/GenBank/DDBJ databases">
        <title>Bacillus from the desert of Cuatro Cinegas, Coahuila.</title>
        <authorList>
            <person name="Olmedo-Alvarez G."/>
            <person name="Saldana S."/>
            <person name="Barcelo D."/>
        </authorList>
    </citation>
    <scope>NUCLEOTIDE SEQUENCE [LARGE SCALE GENOMIC DNA]</scope>
    <source>
        <strain evidence="1 2">CH155b_5T</strain>
    </source>
</reference>
<dbReference type="Proteomes" id="UP000470409">
    <property type="component" value="Unassembled WGS sequence"/>
</dbReference>
<dbReference type="InterPro" id="IPR027396">
    <property type="entry name" value="DsrEFH-like"/>
</dbReference>
<evidence type="ECO:0000313" key="1">
    <source>
        <dbReference type="EMBL" id="KAB2439825.1"/>
    </source>
</evidence>
<evidence type="ECO:0000313" key="2">
    <source>
        <dbReference type="Proteomes" id="UP000470409"/>
    </source>
</evidence>
<accession>A0A7V7V8B5</accession>
<dbReference type="AlphaFoldDB" id="A0A7V7V8B5"/>
<dbReference type="SUPFAM" id="SSF75169">
    <property type="entry name" value="DsrEFH-like"/>
    <property type="match status" value="1"/>
</dbReference>
<organism evidence="1 2">
    <name type="scientific">Bacillus luti</name>
    <dbReference type="NCBI Taxonomy" id="2026191"/>
    <lineage>
        <taxon>Bacteria</taxon>
        <taxon>Bacillati</taxon>
        <taxon>Bacillota</taxon>
        <taxon>Bacilli</taxon>
        <taxon>Bacillales</taxon>
        <taxon>Bacillaceae</taxon>
        <taxon>Bacillus</taxon>
        <taxon>Bacillus cereus group</taxon>
    </lineage>
</organism>